<dbReference type="PRINTS" id="PR01703">
    <property type="entry name" value="MNSODISMTASE"/>
</dbReference>
<dbReference type="InterPro" id="IPR036314">
    <property type="entry name" value="SOD_C_sf"/>
</dbReference>
<dbReference type="InterPro" id="IPR019832">
    <property type="entry name" value="Mn/Fe_SOD_C"/>
</dbReference>
<dbReference type="InterPro" id="IPR019833">
    <property type="entry name" value="Mn/Fe_SOD_BS"/>
</dbReference>
<keyword evidence="10" id="KW-1185">Reference proteome</keyword>
<evidence type="ECO:0000313" key="9">
    <source>
        <dbReference type="EMBL" id="SFI30033.1"/>
    </source>
</evidence>
<dbReference type="GO" id="GO:0005737">
    <property type="term" value="C:cytoplasm"/>
    <property type="evidence" value="ECO:0007669"/>
    <property type="project" value="TreeGrafter"/>
</dbReference>
<dbReference type="InterPro" id="IPR019546">
    <property type="entry name" value="TAT_signal_bac_arc"/>
</dbReference>
<comment type="catalytic activity">
    <reaction evidence="6">
        <text>2 superoxide + 2 H(+) = H2O2 + O2</text>
        <dbReference type="Rhea" id="RHEA:20696"/>
        <dbReference type="ChEBI" id="CHEBI:15378"/>
        <dbReference type="ChEBI" id="CHEBI:15379"/>
        <dbReference type="ChEBI" id="CHEBI:16240"/>
        <dbReference type="ChEBI" id="CHEBI:18421"/>
        <dbReference type="EC" id="1.15.1.1"/>
    </reaction>
</comment>
<dbReference type="InterPro" id="IPR036324">
    <property type="entry name" value="Mn/Fe_SOD_N_sf"/>
</dbReference>
<dbReference type="PROSITE" id="PS51318">
    <property type="entry name" value="TAT"/>
    <property type="match status" value="1"/>
</dbReference>
<dbReference type="Gene3D" id="3.55.40.20">
    <property type="entry name" value="Iron/manganese superoxide dismutase, C-terminal domain"/>
    <property type="match status" value="1"/>
</dbReference>
<dbReference type="Pfam" id="PF00081">
    <property type="entry name" value="Sod_Fe_N"/>
    <property type="match status" value="1"/>
</dbReference>
<dbReference type="PROSITE" id="PS00088">
    <property type="entry name" value="SOD_MN"/>
    <property type="match status" value="1"/>
</dbReference>
<feature type="binding site" evidence="5">
    <location>
        <position position="134"/>
    </location>
    <ligand>
        <name>Mn(2+)</name>
        <dbReference type="ChEBI" id="CHEBI:29035"/>
    </ligand>
</feature>
<evidence type="ECO:0000256" key="2">
    <source>
        <dbReference type="ARBA" id="ARBA00012682"/>
    </source>
</evidence>
<dbReference type="PANTHER" id="PTHR43595:SF2">
    <property type="entry name" value="SMALL RIBOSOMAL SUBUNIT PROTEIN MS42"/>
    <property type="match status" value="1"/>
</dbReference>
<evidence type="ECO:0000256" key="4">
    <source>
        <dbReference type="ARBA" id="ARBA00023002"/>
    </source>
</evidence>
<protein>
    <recommendedName>
        <fullName evidence="2 6">Superoxide dismutase</fullName>
        <ecNumber evidence="2 6">1.15.1.1</ecNumber>
    </recommendedName>
</protein>
<evidence type="ECO:0000256" key="5">
    <source>
        <dbReference type="PIRSR" id="PIRSR000349-1"/>
    </source>
</evidence>
<feature type="domain" description="Manganese/iron superoxide dismutase C-terminal" evidence="8">
    <location>
        <begin position="148"/>
        <end position="248"/>
    </location>
</feature>
<name>A0A1I3H316_9PLAN</name>
<proteinExistence type="inferred from homology"/>
<dbReference type="Pfam" id="PF02777">
    <property type="entry name" value="Sod_Fe_C"/>
    <property type="match status" value="1"/>
</dbReference>
<reference evidence="10" key="1">
    <citation type="submission" date="2016-10" db="EMBL/GenBank/DDBJ databases">
        <authorList>
            <person name="Varghese N."/>
            <person name="Submissions S."/>
        </authorList>
    </citation>
    <scope>NUCLEOTIDE SEQUENCE [LARGE SCALE GENOMIC DNA]</scope>
    <source>
        <strain evidence="10">DSM 26348</strain>
    </source>
</reference>
<feature type="domain" description="Manganese/iron superoxide dismutase N-terminal" evidence="7">
    <location>
        <begin position="55"/>
        <end position="141"/>
    </location>
</feature>
<dbReference type="FunFam" id="3.55.40.20:FF:000001">
    <property type="entry name" value="Superoxide dismutase"/>
    <property type="match status" value="1"/>
</dbReference>
<organism evidence="9 10">
    <name type="scientific">Planctomicrobium piriforme</name>
    <dbReference type="NCBI Taxonomy" id="1576369"/>
    <lineage>
        <taxon>Bacteria</taxon>
        <taxon>Pseudomonadati</taxon>
        <taxon>Planctomycetota</taxon>
        <taxon>Planctomycetia</taxon>
        <taxon>Planctomycetales</taxon>
        <taxon>Planctomycetaceae</taxon>
        <taxon>Planctomicrobium</taxon>
    </lineage>
</organism>
<dbReference type="EC" id="1.15.1.1" evidence="2 6"/>
<dbReference type="InterPro" id="IPR006311">
    <property type="entry name" value="TAT_signal"/>
</dbReference>
<dbReference type="OrthoDB" id="9803125at2"/>
<evidence type="ECO:0000256" key="1">
    <source>
        <dbReference type="ARBA" id="ARBA00008714"/>
    </source>
</evidence>
<dbReference type="FunFam" id="1.10.287.990:FF:000001">
    <property type="entry name" value="Superoxide dismutase"/>
    <property type="match status" value="1"/>
</dbReference>
<comment type="similarity">
    <text evidence="1 6">Belongs to the iron/manganese superoxide dismutase family.</text>
</comment>
<evidence type="ECO:0000256" key="6">
    <source>
        <dbReference type="RuleBase" id="RU000414"/>
    </source>
</evidence>
<evidence type="ECO:0000259" key="8">
    <source>
        <dbReference type="Pfam" id="PF02777"/>
    </source>
</evidence>
<evidence type="ECO:0000256" key="3">
    <source>
        <dbReference type="ARBA" id="ARBA00022723"/>
    </source>
</evidence>
<evidence type="ECO:0000259" key="7">
    <source>
        <dbReference type="Pfam" id="PF00081"/>
    </source>
</evidence>
<feature type="binding site" evidence="5">
    <location>
        <position position="220"/>
    </location>
    <ligand>
        <name>Mn(2+)</name>
        <dbReference type="ChEBI" id="CHEBI:29035"/>
    </ligand>
</feature>
<accession>A0A1I3H316</accession>
<dbReference type="Proteomes" id="UP000199518">
    <property type="component" value="Unassembled WGS sequence"/>
</dbReference>
<dbReference type="STRING" id="1576369.SAMN05421753_107229"/>
<evidence type="ECO:0000313" key="10">
    <source>
        <dbReference type="Proteomes" id="UP000199518"/>
    </source>
</evidence>
<dbReference type="PANTHER" id="PTHR43595">
    <property type="entry name" value="37S RIBOSOMAL PROTEIN S26, MITOCHONDRIAL"/>
    <property type="match status" value="1"/>
</dbReference>
<dbReference type="SUPFAM" id="SSF54719">
    <property type="entry name" value="Fe,Mn superoxide dismutase (SOD), C-terminal domain"/>
    <property type="match status" value="1"/>
</dbReference>
<dbReference type="GO" id="GO:0030145">
    <property type="term" value="F:manganese ion binding"/>
    <property type="evidence" value="ECO:0007669"/>
    <property type="project" value="UniProtKB-ARBA"/>
</dbReference>
<feature type="binding site" evidence="5">
    <location>
        <position position="216"/>
    </location>
    <ligand>
        <name>Mn(2+)</name>
        <dbReference type="ChEBI" id="CHEBI:29035"/>
    </ligand>
</feature>
<dbReference type="SUPFAM" id="SSF46609">
    <property type="entry name" value="Fe,Mn superoxide dismutase (SOD), N-terminal domain"/>
    <property type="match status" value="1"/>
</dbReference>
<dbReference type="NCBIfam" id="TIGR01409">
    <property type="entry name" value="TAT_signal_seq"/>
    <property type="match status" value="1"/>
</dbReference>
<dbReference type="PIRSF" id="PIRSF000349">
    <property type="entry name" value="SODismutase"/>
    <property type="match status" value="1"/>
</dbReference>
<gene>
    <name evidence="9" type="ORF">SAMN05421753_107229</name>
</gene>
<dbReference type="InterPro" id="IPR001189">
    <property type="entry name" value="Mn/Fe_SOD"/>
</dbReference>
<dbReference type="Gene3D" id="1.10.287.990">
    <property type="entry name" value="Fe,Mn superoxide dismutase (SOD) domain"/>
    <property type="match status" value="1"/>
</dbReference>
<dbReference type="RefSeq" id="WP_092050159.1">
    <property type="nucleotide sequence ID" value="NZ_FOQD01000007.1"/>
</dbReference>
<sequence>MLPQDQHTPDTANGASVPVDRRGFLKTTAVGVVAVGASALLPGLQQAAFAAEAGQYTLPPLGYAFDALEPYIDAKTMEIHHDKHHQAYVTNLNKAIAGTELGNQPIEKLIANMDAVPEKIRTAVRNNGGGHANHSLFWQLLKKDGGEPTGELKSAIDAKWGSYDKFKEEFTQSATTRFGSGWAWLYLDKDKNLAIGSTPNQDSPIMTGGIPLLGLDVWEHAYYLKYQNRRPEYITAFYSAINWPKVAELYAEGKKA</sequence>
<dbReference type="InterPro" id="IPR019831">
    <property type="entry name" value="Mn/Fe_SOD_N"/>
</dbReference>
<keyword evidence="4 6" id="KW-0560">Oxidoreductase</keyword>
<dbReference type="AlphaFoldDB" id="A0A1I3H316"/>
<comment type="function">
    <text evidence="6">Destroys radicals which are normally produced within the cells and which are toxic to biological systems.</text>
</comment>
<dbReference type="EMBL" id="FOQD01000007">
    <property type="protein sequence ID" value="SFI30033.1"/>
    <property type="molecule type" value="Genomic_DNA"/>
</dbReference>
<feature type="binding site" evidence="5">
    <location>
        <position position="80"/>
    </location>
    <ligand>
        <name>Mn(2+)</name>
        <dbReference type="ChEBI" id="CHEBI:29035"/>
    </ligand>
</feature>
<keyword evidence="3 5" id="KW-0479">Metal-binding</keyword>
<dbReference type="GO" id="GO:0004784">
    <property type="term" value="F:superoxide dismutase activity"/>
    <property type="evidence" value="ECO:0007669"/>
    <property type="project" value="UniProtKB-EC"/>
</dbReference>